<keyword evidence="2" id="KW-1185">Reference proteome</keyword>
<sequence>MISNLDANSARGLIDSTNYQPFNHHPGLFVNKYVFSSTTGTILTMQRGERAADDGDQMSDDERGKFTRRKTGRFSFIHYESATGRQNPWQQTSSKMLHEAPGGNYQTRADDLERLSWSQSVVHEECLRQTLEAMLILS</sequence>
<reference evidence="1 2" key="1">
    <citation type="submission" date="2014-04" db="EMBL/GenBank/DDBJ databases">
        <authorList>
            <consortium name="DOE Joint Genome Institute"/>
            <person name="Kuo A."/>
            <person name="Kohler A."/>
            <person name="Nagy L.G."/>
            <person name="Floudas D."/>
            <person name="Copeland A."/>
            <person name="Barry K.W."/>
            <person name="Cichocki N."/>
            <person name="Veneault-Fourrey C."/>
            <person name="LaButti K."/>
            <person name="Lindquist E.A."/>
            <person name="Lipzen A."/>
            <person name="Lundell T."/>
            <person name="Morin E."/>
            <person name="Murat C."/>
            <person name="Sun H."/>
            <person name="Tunlid A."/>
            <person name="Henrissat B."/>
            <person name="Grigoriev I.V."/>
            <person name="Hibbett D.S."/>
            <person name="Martin F."/>
            <person name="Nordberg H.P."/>
            <person name="Cantor M.N."/>
            <person name="Hua S.X."/>
        </authorList>
    </citation>
    <scope>NUCLEOTIDE SEQUENCE [LARGE SCALE GENOMIC DNA]</scope>
    <source>
        <strain evidence="1 2">LaAM-08-1</strain>
    </source>
</reference>
<dbReference type="EMBL" id="KN839122">
    <property type="protein sequence ID" value="KIJ90724.1"/>
    <property type="molecule type" value="Genomic_DNA"/>
</dbReference>
<dbReference type="AlphaFoldDB" id="A0A0C9WH79"/>
<evidence type="ECO:0000313" key="1">
    <source>
        <dbReference type="EMBL" id="KIJ90724.1"/>
    </source>
</evidence>
<proteinExistence type="predicted"/>
<accession>A0A0C9WH79</accession>
<gene>
    <name evidence="1" type="ORF">K443DRAFT_14993</name>
</gene>
<name>A0A0C9WH79_9AGAR</name>
<dbReference type="HOGENOM" id="CLU_1855591_0_0_1"/>
<reference evidence="2" key="2">
    <citation type="submission" date="2015-01" db="EMBL/GenBank/DDBJ databases">
        <title>Evolutionary Origins and Diversification of the Mycorrhizal Mutualists.</title>
        <authorList>
            <consortium name="DOE Joint Genome Institute"/>
            <consortium name="Mycorrhizal Genomics Consortium"/>
            <person name="Kohler A."/>
            <person name="Kuo A."/>
            <person name="Nagy L.G."/>
            <person name="Floudas D."/>
            <person name="Copeland A."/>
            <person name="Barry K.W."/>
            <person name="Cichocki N."/>
            <person name="Veneault-Fourrey C."/>
            <person name="LaButti K."/>
            <person name="Lindquist E.A."/>
            <person name="Lipzen A."/>
            <person name="Lundell T."/>
            <person name="Morin E."/>
            <person name="Murat C."/>
            <person name="Riley R."/>
            <person name="Ohm R."/>
            <person name="Sun H."/>
            <person name="Tunlid A."/>
            <person name="Henrissat B."/>
            <person name="Grigoriev I.V."/>
            <person name="Hibbett D.S."/>
            <person name="Martin F."/>
        </authorList>
    </citation>
    <scope>NUCLEOTIDE SEQUENCE [LARGE SCALE GENOMIC DNA]</scope>
    <source>
        <strain evidence="2">LaAM-08-1</strain>
    </source>
</reference>
<organism evidence="1 2">
    <name type="scientific">Laccaria amethystina LaAM-08-1</name>
    <dbReference type="NCBI Taxonomy" id="1095629"/>
    <lineage>
        <taxon>Eukaryota</taxon>
        <taxon>Fungi</taxon>
        <taxon>Dikarya</taxon>
        <taxon>Basidiomycota</taxon>
        <taxon>Agaricomycotina</taxon>
        <taxon>Agaricomycetes</taxon>
        <taxon>Agaricomycetidae</taxon>
        <taxon>Agaricales</taxon>
        <taxon>Agaricineae</taxon>
        <taxon>Hydnangiaceae</taxon>
        <taxon>Laccaria</taxon>
    </lineage>
</organism>
<protein>
    <submittedName>
        <fullName evidence="1">Unplaced genomic scaffold K443scaffold_587, whole genome shotgun sequence</fullName>
    </submittedName>
</protein>
<dbReference type="Proteomes" id="UP000054477">
    <property type="component" value="Unassembled WGS sequence"/>
</dbReference>
<evidence type="ECO:0000313" key="2">
    <source>
        <dbReference type="Proteomes" id="UP000054477"/>
    </source>
</evidence>